<organismHost>
    <name type="scientific">Macaca fascicularis</name>
    <name type="common">Crab-eating macaque</name>
    <name type="synonym">Cynomolgus monkey</name>
    <dbReference type="NCBI Taxonomy" id="9541"/>
</organismHost>
<dbReference type="EMBL" id="AF200364">
    <property type="protein sequence ID" value="AAF23948.1"/>
    <property type="molecule type" value="Genomic_DNA"/>
</dbReference>
<dbReference type="RefSeq" id="YP_009664697.1">
    <property type="nucleotide sequence ID" value="NC_043058.1"/>
</dbReference>
<organismHost>
    <name type="scientific">Macaca nemestrina</name>
    <name type="common">Pig-tailed macaque</name>
    <dbReference type="NCBI Taxonomy" id="9545"/>
</organismHost>
<accession>Q9Q5L2</accession>
<dbReference type="SUPFAM" id="SSF52317">
    <property type="entry name" value="Class I glutamine amidotransferase-like"/>
    <property type="match status" value="1"/>
</dbReference>
<dbReference type="GeneID" id="40524757"/>
<reference evidence="2" key="3">
    <citation type="journal article" date="1993" name="J. Virol.">
        <title>The lytic origin of herpesvirus papio is highly homologous to Epstein-Barr virus ori-Lyt: evolutionary conservation of transcriptional activation and replication signals.</title>
        <authorList>
            <person name="Ryon J.J."/>
            <person name="Fixman E.D."/>
            <person name="Houchens C."/>
            <person name="Zong J."/>
            <person name="Lieberman P.M."/>
            <person name="Chang Y.N."/>
            <person name="Hayward G.S."/>
            <person name="Hayward S.D."/>
        </authorList>
    </citation>
    <scope>NUCLEOTIDE SEQUENCE [LARGE SCALE GENOMIC DNA]</scope>
    <source>
        <strain evidence="2">Baboon lymphocryptovirus BA65</strain>
    </source>
</reference>
<organismHost>
    <name type="scientific">Macaca mulatta</name>
    <name type="common">Rhesus macaque</name>
    <dbReference type="NCBI Taxonomy" id="9544"/>
</organismHost>
<evidence type="ECO:0000313" key="1">
    <source>
        <dbReference type="EMBL" id="AAF23948.1"/>
    </source>
</evidence>
<proteinExistence type="predicted"/>
<dbReference type="PANTHER" id="PTHR10099">
    <property type="entry name" value="PHOSPHORIBOSYLFORMYLGLYCINAMIDINE SYNTHASE"/>
    <property type="match status" value="1"/>
</dbReference>
<dbReference type="Gene3D" id="3.40.50.880">
    <property type="match status" value="1"/>
</dbReference>
<dbReference type="Proteomes" id="UP000232966">
    <property type="component" value="Segment"/>
</dbReference>
<organism evidence="1 2">
    <name type="scientific">Cercopithecine herpesvirus 12</name>
    <name type="common">CeHV-12</name>
    <name type="synonym">Baboon herpesvirus</name>
    <dbReference type="NCBI Taxonomy" id="106332"/>
    <lineage>
        <taxon>Viruses</taxon>
        <taxon>Duplodnaviria</taxon>
        <taxon>Heunggongvirae</taxon>
        <taxon>Peploviricota</taxon>
        <taxon>Herviviricetes</taxon>
        <taxon>Herpesvirales</taxon>
        <taxon>Orthoherpesviridae</taxon>
        <taxon>Gammaherpesvirinae</taxon>
        <taxon>Lymphocryptovirus</taxon>
        <taxon>Lymphocryptovirus papiinegamma1</taxon>
    </lineage>
</organism>
<dbReference type="Pfam" id="PF13507">
    <property type="entry name" value="GATase_5"/>
    <property type="match status" value="1"/>
</dbReference>
<dbReference type="GO" id="GO:0004642">
    <property type="term" value="F:phosphoribosylformylglycinamidine synthase activity"/>
    <property type="evidence" value="ECO:0007669"/>
    <property type="project" value="TreeGrafter"/>
</dbReference>
<evidence type="ECO:0000313" key="2">
    <source>
        <dbReference type="Proteomes" id="UP000232966"/>
    </source>
</evidence>
<reference evidence="2" key="1">
    <citation type="journal article" date="1990" name="J. Virol.">
        <title>Plasmid origin of replication of herpesvirus papio: DNA sequence and enhancer function.</title>
        <authorList>
            <person name="Loeb D.D."/>
            <person name="Sung N.S."/>
            <person name="Pesano R.L."/>
            <person name="Sexton C.J."/>
            <person name="Hutchison C.III."/>
            <person name="Pagano J.S."/>
        </authorList>
    </citation>
    <scope>NUCLEOTIDE SEQUENCE [LARGE SCALE GENOMIC DNA]</scope>
    <source>
        <strain evidence="2">Baboon lymphocryptovirus BA65</strain>
    </source>
</reference>
<sequence length="107" mass="12041">IQFTSPGVPYVLQNSRQIACHFHGSQTDSWHLAEHYPRNPSEQSNISGICSPDGRHLALLCDPSLCTDFWQWEHVPSDFGNPTGCSPWTLMFQAAHLWALRQGHPST</sequence>
<name>Q9Q5L2_CHV12</name>
<protein>
    <submittedName>
        <fullName evidence="1">FGARAT</fullName>
    </submittedName>
</protein>
<dbReference type="PANTHER" id="PTHR10099:SF1">
    <property type="entry name" value="PHOSPHORIBOSYLFORMYLGLYCINAMIDINE SYNTHASE"/>
    <property type="match status" value="1"/>
</dbReference>
<feature type="non-terminal residue" evidence="1">
    <location>
        <position position="1"/>
    </location>
</feature>
<reference evidence="2" key="4">
    <citation type="journal article" date="2000" name="J. Virol.">
        <title>Sequence and functional analysis of EBNA-LP and EBNA2 proteins from nonhuman primate lymphocryptoviruses.</title>
        <authorList>
            <person name="Peng R."/>
            <person name="Gordadze A.V."/>
            <person name="Fuentes Panana E.M."/>
            <person name="Wang F."/>
            <person name="Zong J."/>
            <person name="Hayward G.S."/>
            <person name="Tan J."/>
            <person name="Ling P.D."/>
        </authorList>
    </citation>
    <scope>NUCLEOTIDE SEQUENCE [LARGE SCALE GENOMIC DNA]</scope>
    <source>
        <strain evidence="2">Baboon lymphocryptovirus BA65</strain>
    </source>
</reference>
<dbReference type="InterPro" id="IPR029062">
    <property type="entry name" value="Class_I_gatase-like"/>
</dbReference>
<reference evidence="2" key="2">
    <citation type="journal article" date="1993" name="J. Virol.">
        <title>EBNA-2 of herpesvirus papio diverges significantly from the type A and type B EBNA-2 proteins of Epstein-Barr virus but retains an efficient transactivation domain with a conserved hydrophobic motif.</title>
        <authorList>
            <person name="Ling P.D."/>
            <person name="Ryon J.J."/>
            <person name="Hayward S.D."/>
        </authorList>
    </citation>
    <scope>NUCLEOTIDE SEQUENCE [LARGE SCALE GENOMIC DNA]</scope>
    <source>
        <strain evidence="2">Baboon lymphocryptovirus BA65</strain>
    </source>
</reference>
<dbReference type="GO" id="GO:0006164">
    <property type="term" value="P:purine nucleotide biosynthetic process"/>
    <property type="evidence" value="ECO:0007669"/>
    <property type="project" value="TreeGrafter"/>
</dbReference>
<dbReference type="KEGG" id="vg:40524757"/>